<evidence type="ECO:0000313" key="4">
    <source>
        <dbReference type="EMBL" id="XAH73234.1"/>
    </source>
</evidence>
<protein>
    <recommendedName>
        <fullName evidence="2">Anti-sigma factor antagonist</fullName>
    </recommendedName>
</protein>
<dbReference type="PANTHER" id="PTHR33495:SF2">
    <property type="entry name" value="ANTI-SIGMA FACTOR ANTAGONIST TM_1081-RELATED"/>
    <property type="match status" value="1"/>
</dbReference>
<dbReference type="PANTHER" id="PTHR33495">
    <property type="entry name" value="ANTI-SIGMA FACTOR ANTAGONIST TM_1081-RELATED-RELATED"/>
    <property type="match status" value="1"/>
</dbReference>
<reference evidence="4 5" key="1">
    <citation type="submission" date="2024-02" db="EMBL/GenBank/DDBJ databases">
        <title>Bacterial strain from lacustrine sediment.</title>
        <authorList>
            <person name="Petit C."/>
            <person name="Fadhlaoui K."/>
        </authorList>
    </citation>
    <scope>NUCLEOTIDE SEQUENCE [LARGE SCALE GENOMIC DNA]</scope>
    <source>
        <strain evidence="4 5">IPX-CK</strain>
    </source>
</reference>
<dbReference type="InterPro" id="IPR003658">
    <property type="entry name" value="Anti-sigma_ant"/>
</dbReference>
<comment type="similarity">
    <text evidence="1 2">Belongs to the anti-sigma-factor antagonist family.</text>
</comment>
<gene>
    <name evidence="4" type="ORF">V6984_17250</name>
</gene>
<accession>A0ABZ3EUF1</accession>
<evidence type="ECO:0000259" key="3">
    <source>
        <dbReference type="PROSITE" id="PS50801"/>
    </source>
</evidence>
<keyword evidence="5" id="KW-1185">Reference proteome</keyword>
<dbReference type="EMBL" id="CP146256">
    <property type="protein sequence ID" value="XAH73234.1"/>
    <property type="molecule type" value="Genomic_DNA"/>
</dbReference>
<dbReference type="SUPFAM" id="SSF52091">
    <property type="entry name" value="SpoIIaa-like"/>
    <property type="match status" value="1"/>
</dbReference>
<evidence type="ECO:0000256" key="1">
    <source>
        <dbReference type="ARBA" id="ARBA00009013"/>
    </source>
</evidence>
<dbReference type="InterPro" id="IPR036513">
    <property type="entry name" value="STAS_dom_sf"/>
</dbReference>
<dbReference type="NCBIfam" id="TIGR00377">
    <property type="entry name" value="ant_ant_sig"/>
    <property type="match status" value="1"/>
</dbReference>
<evidence type="ECO:0000256" key="2">
    <source>
        <dbReference type="RuleBase" id="RU003749"/>
    </source>
</evidence>
<dbReference type="Proteomes" id="UP001451571">
    <property type="component" value="Chromosome"/>
</dbReference>
<evidence type="ECO:0000313" key="5">
    <source>
        <dbReference type="Proteomes" id="UP001451571"/>
    </source>
</evidence>
<name>A0ABZ3EUF1_9FIRM</name>
<dbReference type="RefSeq" id="WP_342756841.1">
    <property type="nucleotide sequence ID" value="NZ_CP146256.1"/>
</dbReference>
<dbReference type="InterPro" id="IPR002645">
    <property type="entry name" value="STAS_dom"/>
</dbReference>
<feature type="domain" description="STAS" evidence="3">
    <location>
        <begin position="1"/>
        <end position="102"/>
    </location>
</feature>
<organism evidence="4 5">
    <name type="scientific">Kineothrix sedimenti</name>
    <dbReference type="NCBI Taxonomy" id="3123317"/>
    <lineage>
        <taxon>Bacteria</taxon>
        <taxon>Bacillati</taxon>
        <taxon>Bacillota</taxon>
        <taxon>Clostridia</taxon>
        <taxon>Lachnospirales</taxon>
        <taxon>Lachnospiraceae</taxon>
        <taxon>Kineothrix</taxon>
    </lineage>
</organism>
<proteinExistence type="inferred from homology"/>
<dbReference type="CDD" id="cd07043">
    <property type="entry name" value="STAS_anti-anti-sigma_factors"/>
    <property type="match status" value="1"/>
</dbReference>
<dbReference type="Pfam" id="PF01740">
    <property type="entry name" value="STAS"/>
    <property type="match status" value="1"/>
</dbReference>
<dbReference type="PROSITE" id="PS50801">
    <property type="entry name" value="STAS"/>
    <property type="match status" value="1"/>
</dbReference>
<dbReference type="Gene3D" id="3.30.750.24">
    <property type="entry name" value="STAS domain"/>
    <property type="match status" value="1"/>
</dbReference>
<sequence>MEENFKVIDNYLMVKMPEEIDHHKSSYISENADRFIMQNRVSNVVFDFEDTRFMDSSGIGIIMGRYKKISCFGGKVFAVNMDNRIKHLLIISGLHKIVEIMD</sequence>